<dbReference type="OrthoDB" id="5324916at2"/>
<dbReference type="RefSeq" id="WP_087619112.1">
    <property type="nucleotide sequence ID" value="NZ_NEXX01000001.1"/>
</dbReference>
<dbReference type="AlphaFoldDB" id="A0A1Z9Z1V5"/>
<dbReference type="PIRSF" id="PIRSF003203">
    <property type="entry name" value="AzlD"/>
    <property type="match status" value="1"/>
</dbReference>
<evidence type="ECO:0000313" key="2">
    <source>
        <dbReference type="EMBL" id="OUY08444.1"/>
    </source>
</evidence>
<dbReference type="Pfam" id="PF05437">
    <property type="entry name" value="AzlD"/>
    <property type="match status" value="1"/>
</dbReference>
<keyword evidence="1" id="KW-1133">Transmembrane helix</keyword>
<protein>
    <submittedName>
        <fullName evidence="2">Branched-chain amino acid transporter</fullName>
    </submittedName>
</protein>
<keyword evidence="1" id="KW-0812">Transmembrane</keyword>
<feature type="transmembrane region" description="Helical" evidence="1">
    <location>
        <begin position="89"/>
        <end position="106"/>
    </location>
</feature>
<reference evidence="2 3" key="1">
    <citation type="submission" date="2017-05" db="EMBL/GenBank/DDBJ databases">
        <title>Acinetobacter populi ANC 5415 (= PBJ7), whole genome shotgun sequencing project.</title>
        <authorList>
            <person name="Nemec A."/>
            <person name="Radolfova-Krizova L."/>
        </authorList>
    </citation>
    <scope>NUCLEOTIDE SEQUENCE [LARGE SCALE GENOMIC DNA]</scope>
    <source>
        <strain evidence="2 3">PBJ7</strain>
    </source>
</reference>
<evidence type="ECO:0000313" key="3">
    <source>
        <dbReference type="Proteomes" id="UP000196536"/>
    </source>
</evidence>
<dbReference type="Proteomes" id="UP000196536">
    <property type="component" value="Unassembled WGS sequence"/>
</dbReference>
<dbReference type="EMBL" id="NEXX01000001">
    <property type="protein sequence ID" value="OUY08444.1"/>
    <property type="molecule type" value="Genomic_DNA"/>
</dbReference>
<feature type="transmembrane region" description="Helical" evidence="1">
    <location>
        <begin position="64"/>
        <end position="82"/>
    </location>
</feature>
<organism evidence="2 3">
    <name type="scientific">Acinetobacter populi</name>
    <dbReference type="NCBI Taxonomy" id="1582270"/>
    <lineage>
        <taxon>Bacteria</taxon>
        <taxon>Pseudomonadati</taxon>
        <taxon>Pseudomonadota</taxon>
        <taxon>Gammaproteobacteria</taxon>
        <taxon>Moraxellales</taxon>
        <taxon>Moraxellaceae</taxon>
        <taxon>Acinetobacter</taxon>
    </lineage>
</organism>
<evidence type="ECO:0000256" key="1">
    <source>
        <dbReference type="SAM" id="Phobius"/>
    </source>
</evidence>
<comment type="caution">
    <text evidence="2">The sequence shown here is derived from an EMBL/GenBank/DDBJ whole genome shotgun (WGS) entry which is preliminary data.</text>
</comment>
<sequence>MSNFYIINVIIVVALVTIGLRIAPFILMDKLTNNTYLRYIGRKMPVGVMILLVLYTFLHIDFSISPYGLPYILAALVVILIYGYFKNILLAIVGGLFIHLILVNFIF</sequence>
<feature type="transmembrane region" description="Helical" evidence="1">
    <location>
        <begin position="39"/>
        <end position="58"/>
    </location>
</feature>
<proteinExistence type="predicted"/>
<feature type="transmembrane region" description="Helical" evidence="1">
    <location>
        <begin position="6"/>
        <end position="27"/>
    </location>
</feature>
<keyword evidence="3" id="KW-1185">Reference proteome</keyword>
<dbReference type="InterPro" id="IPR008407">
    <property type="entry name" value="Brnchd-chn_aa_trnsp_AzlD"/>
</dbReference>
<name>A0A1Z9Z1V5_9GAMM</name>
<accession>A0A1Z9Z1V5</accession>
<gene>
    <name evidence="2" type="ORF">CAP51_02160</name>
</gene>
<keyword evidence="1" id="KW-0472">Membrane</keyword>